<evidence type="ECO:0000256" key="2">
    <source>
        <dbReference type="ARBA" id="ARBA00023125"/>
    </source>
</evidence>
<dbReference type="Pfam" id="PF25873">
    <property type="entry name" value="WHD_MalT"/>
    <property type="match status" value="1"/>
</dbReference>
<dbReference type="Pfam" id="PF00196">
    <property type="entry name" value="GerE"/>
    <property type="match status" value="1"/>
</dbReference>
<dbReference type="InterPro" id="IPR059106">
    <property type="entry name" value="WHD_MalT"/>
</dbReference>
<dbReference type="InterPro" id="IPR041617">
    <property type="entry name" value="TPR_MalT"/>
</dbReference>
<protein>
    <recommendedName>
        <fullName evidence="5">HTH luxR-type domain-containing protein</fullName>
    </recommendedName>
</protein>
<evidence type="ECO:0000256" key="3">
    <source>
        <dbReference type="ARBA" id="ARBA00023163"/>
    </source>
</evidence>
<evidence type="ECO:0000256" key="1">
    <source>
        <dbReference type="ARBA" id="ARBA00023015"/>
    </source>
</evidence>
<dbReference type="SMART" id="SM00028">
    <property type="entry name" value="TPR"/>
    <property type="match status" value="2"/>
</dbReference>
<dbReference type="PROSITE" id="PS50005">
    <property type="entry name" value="TPR"/>
    <property type="match status" value="1"/>
</dbReference>
<feature type="domain" description="HTH luxR-type" evidence="5">
    <location>
        <begin position="857"/>
        <end position="922"/>
    </location>
</feature>
<comment type="caution">
    <text evidence="6">The sequence shown here is derived from an EMBL/GenBank/DDBJ whole genome shotgun (WGS) entry which is preliminary data.</text>
</comment>
<dbReference type="InterPro" id="IPR011990">
    <property type="entry name" value="TPR-like_helical_dom_sf"/>
</dbReference>
<keyword evidence="7" id="KW-1185">Reference proteome</keyword>
<name>A0A317E278_9PROT</name>
<dbReference type="SUPFAM" id="SSF48452">
    <property type="entry name" value="TPR-like"/>
    <property type="match status" value="1"/>
</dbReference>
<dbReference type="OrthoDB" id="7230096at2"/>
<keyword evidence="4" id="KW-0802">TPR repeat</keyword>
<evidence type="ECO:0000256" key="4">
    <source>
        <dbReference type="PROSITE-ProRule" id="PRU00339"/>
    </source>
</evidence>
<dbReference type="InterPro" id="IPR016032">
    <property type="entry name" value="Sig_transdc_resp-reg_C-effctor"/>
</dbReference>
<dbReference type="PANTHER" id="PTHR44688:SF16">
    <property type="entry name" value="DNA-BINDING TRANSCRIPTIONAL ACTIVATOR DEVR_DOSR"/>
    <property type="match status" value="1"/>
</dbReference>
<gene>
    <name evidence="6" type="ORF">DKG74_16400</name>
</gene>
<organism evidence="6 7">
    <name type="scientific">Zavarzinia aquatilis</name>
    <dbReference type="NCBI Taxonomy" id="2211142"/>
    <lineage>
        <taxon>Bacteria</taxon>
        <taxon>Pseudomonadati</taxon>
        <taxon>Pseudomonadota</taxon>
        <taxon>Alphaproteobacteria</taxon>
        <taxon>Rhodospirillales</taxon>
        <taxon>Zavarziniaceae</taxon>
        <taxon>Zavarzinia</taxon>
    </lineage>
</organism>
<dbReference type="Gene3D" id="1.25.40.10">
    <property type="entry name" value="Tetratricopeptide repeat domain"/>
    <property type="match status" value="1"/>
</dbReference>
<dbReference type="GO" id="GO:0006355">
    <property type="term" value="P:regulation of DNA-templated transcription"/>
    <property type="evidence" value="ECO:0007669"/>
    <property type="project" value="InterPro"/>
</dbReference>
<dbReference type="PROSITE" id="PS50043">
    <property type="entry name" value="HTH_LUXR_2"/>
    <property type="match status" value="1"/>
</dbReference>
<dbReference type="InterPro" id="IPR000792">
    <property type="entry name" value="Tscrpt_reg_LuxR_C"/>
</dbReference>
<dbReference type="EMBL" id="QGLE01000010">
    <property type="protein sequence ID" value="PWR20260.1"/>
    <property type="molecule type" value="Genomic_DNA"/>
</dbReference>
<reference evidence="6 7" key="1">
    <citation type="submission" date="2018-05" db="EMBL/GenBank/DDBJ databases">
        <title>Zavarzinia sp. HR-AS.</title>
        <authorList>
            <person name="Lee Y."/>
            <person name="Jeon C.O."/>
        </authorList>
    </citation>
    <scope>NUCLEOTIDE SEQUENCE [LARGE SCALE GENOMIC DNA]</scope>
    <source>
        <strain evidence="6 7">HR-AS</strain>
    </source>
</reference>
<dbReference type="Proteomes" id="UP000245461">
    <property type="component" value="Unassembled WGS sequence"/>
</dbReference>
<dbReference type="CDD" id="cd06170">
    <property type="entry name" value="LuxR_C_like"/>
    <property type="match status" value="1"/>
</dbReference>
<dbReference type="InterPro" id="IPR027417">
    <property type="entry name" value="P-loop_NTPase"/>
</dbReference>
<evidence type="ECO:0000313" key="6">
    <source>
        <dbReference type="EMBL" id="PWR20260.1"/>
    </source>
</evidence>
<dbReference type="InterPro" id="IPR036388">
    <property type="entry name" value="WH-like_DNA-bd_sf"/>
</dbReference>
<feature type="repeat" description="TPR" evidence="4">
    <location>
        <begin position="532"/>
        <end position="565"/>
    </location>
</feature>
<evidence type="ECO:0000259" key="5">
    <source>
        <dbReference type="PROSITE" id="PS50043"/>
    </source>
</evidence>
<dbReference type="PANTHER" id="PTHR44688">
    <property type="entry name" value="DNA-BINDING TRANSCRIPTIONAL ACTIVATOR DEVR_DOSR"/>
    <property type="match status" value="1"/>
</dbReference>
<dbReference type="PRINTS" id="PR00038">
    <property type="entry name" value="HTHLUXR"/>
</dbReference>
<dbReference type="SMART" id="SM00421">
    <property type="entry name" value="HTH_LUXR"/>
    <property type="match status" value="1"/>
</dbReference>
<sequence>MLVRTKFLPPSLLTNLVRRKNLEDYFENLPAHTVTLVRAPAGFGKTTLLADWRKRLLMDGGKIAWLSLDEHDNEPSQFLSYLLGALDQAFEGDRQGATSFLSASGNLAPFQVAGFIVNEVQQLSDDIYIFLDDVHELNSAPALSILYDLFHYAPPNLHFVLAGRPATWLGLSRLKVQGRVQETGIGEMRFDIAEAIEFFRLRGHDLLRLTDIDTLNQATEGWVAGLCLASQSLARKRNVSEFVETFCGETKEITEYIRETVFRPIDEDDRRWLVQVSVVSRFCPALCDEMLATTDSATRIRRLVEEVPFIIPLEGTEGWARLHPLLREFLAGEVQQLPAEELTGLHRRAARWFTSRGEVSEAIHHAIEEGNAAWAVELIAKQSRRLVETAQILLLMSWYERLPKALFEERLDLSVDVAWALTLSMRMDEATKTIADVEAALARRDVPDRKLELELQALKAAFFTLNDHTAEGLRQAEQWLAQGPRDDQFKIGALANVVTYNKLLAGEYDAALEAQVMGESWAAPERSRFTMIYAACVTGAVHEQRGDFDKAIESYEEALRLGEEAGGRRSVPASMPASCLAGLLYDLDDALGAQKLLAGRFDIVCSRTPPTFSWRGPISLVRLHAAEGDMKRAMERLDRLEAVTNRLNFTRVVAACVVQRLHFALQSNDWRQVRHLLNRLEGLRQAEDPAHGRTATTVTNEIIRLGEARADIMLGEARRSLDYLETYVADAEAMGRFGDTISGLILLAAAQWATGDHGGAIASFRQALASALPRRYLRVFRDQRLYLLPLLKGLSASPALVELPVAKQTFIAELLTGAREPQGQRRAEVVSFADAGKSQARAQPTHMLATREEDPPDQTLYQQLTGREREVLACMAEGLTNKEIAGALTITPETVKWYVKQIFIKLGANTRTQAVRQARRARVL</sequence>
<dbReference type="AlphaFoldDB" id="A0A317E278"/>
<dbReference type="SUPFAM" id="SSF52540">
    <property type="entry name" value="P-loop containing nucleoside triphosphate hydrolases"/>
    <property type="match status" value="1"/>
</dbReference>
<dbReference type="GO" id="GO:0003677">
    <property type="term" value="F:DNA binding"/>
    <property type="evidence" value="ECO:0007669"/>
    <property type="project" value="UniProtKB-KW"/>
</dbReference>
<keyword evidence="3" id="KW-0804">Transcription</keyword>
<dbReference type="InterPro" id="IPR019734">
    <property type="entry name" value="TPR_rpt"/>
</dbReference>
<evidence type="ECO:0000313" key="7">
    <source>
        <dbReference type="Proteomes" id="UP000245461"/>
    </source>
</evidence>
<proteinExistence type="predicted"/>
<accession>A0A317E278</accession>
<dbReference type="Gene3D" id="3.40.50.300">
    <property type="entry name" value="P-loop containing nucleotide triphosphate hydrolases"/>
    <property type="match status" value="1"/>
</dbReference>
<dbReference type="Pfam" id="PF17874">
    <property type="entry name" value="TPR_MalT"/>
    <property type="match status" value="1"/>
</dbReference>
<dbReference type="Gene3D" id="1.10.10.10">
    <property type="entry name" value="Winged helix-like DNA-binding domain superfamily/Winged helix DNA-binding domain"/>
    <property type="match status" value="1"/>
</dbReference>
<keyword evidence="1" id="KW-0805">Transcription regulation</keyword>
<dbReference type="SUPFAM" id="SSF46894">
    <property type="entry name" value="C-terminal effector domain of the bipartite response regulators"/>
    <property type="match status" value="1"/>
</dbReference>
<keyword evidence="2" id="KW-0238">DNA-binding</keyword>